<dbReference type="STRING" id="341036.SAMN05660649_04356"/>
<dbReference type="Gene3D" id="3.40.33.10">
    <property type="entry name" value="CAP"/>
    <property type="match status" value="1"/>
</dbReference>
<evidence type="ECO:0000256" key="1">
    <source>
        <dbReference type="SAM" id="MobiDB-lite"/>
    </source>
</evidence>
<evidence type="ECO:0000313" key="4">
    <source>
        <dbReference type="EMBL" id="SFH22815.1"/>
    </source>
</evidence>
<dbReference type="InterPro" id="IPR035940">
    <property type="entry name" value="CAP_sf"/>
</dbReference>
<dbReference type="AlphaFoldDB" id="A0A1I2YB20"/>
<keyword evidence="5" id="KW-1185">Reference proteome</keyword>
<dbReference type="Proteomes" id="UP000199337">
    <property type="component" value="Unassembled WGS sequence"/>
</dbReference>
<feature type="region of interest" description="Disordered" evidence="1">
    <location>
        <begin position="68"/>
        <end position="98"/>
    </location>
</feature>
<sequence length="226" mass="24834">MNKKTMAVILALAVLLAGLFMYMTKAEAATGESVQKYYAYKVAFYTTNFTVYQYLKERGFRVIYKNNEETPASKQPQPAPQPKPQPKPKPQPAPASGLTADEQQMVSLVNQERAEAGLKQLTVDMRLVKSARVKSSDLVNSNYFAHTSPKGTTPWDLIHAQGVSYSRAGENLAGAASVDRAHTSLMNSQGHRANILNPNFTHIGIGIVDGGPYGKMFTQHFAQIKN</sequence>
<proteinExistence type="predicted"/>
<evidence type="ECO:0000259" key="3">
    <source>
        <dbReference type="Pfam" id="PF00188"/>
    </source>
</evidence>
<evidence type="ECO:0000256" key="2">
    <source>
        <dbReference type="SAM" id="SignalP"/>
    </source>
</evidence>
<dbReference type="PANTHER" id="PTHR31157">
    <property type="entry name" value="SCP DOMAIN-CONTAINING PROTEIN"/>
    <property type="match status" value="1"/>
</dbReference>
<dbReference type="RefSeq" id="WP_092474319.1">
    <property type="nucleotide sequence ID" value="NZ_FOOX01000020.1"/>
</dbReference>
<dbReference type="PANTHER" id="PTHR31157:SF1">
    <property type="entry name" value="SCP DOMAIN-CONTAINING PROTEIN"/>
    <property type="match status" value="1"/>
</dbReference>
<dbReference type="CDD" id="cd05379">
    <property type="entry name" value="CAP_bacterial"/>
    <property type="match status" value="1"/>
</dbReference>
<feature type="chain" id="PRO_5011796108" evidence="2">
    <location>
        <begin position="29"/>
        <end position="226"/>
    </location>
</feature>
<protein>
    <submittedName>
        <fullName evidence="4">Uncharacterized protein, YkwD family</fullName>
    </submittedName>
</protein>
<feature type="domain" description="SCP" evidence="3">
    <location>
        <begin position="107"/>
        <end position="221"/>
    </location>
</feature>
<dbReference type="Pfam" id="PF00188">
    <property type="entry name" value="CAP"/>
    <property type="match status" value="1"/>
</dbReference>
<feature type="signal peptide" evidence="2">
    <location>
        <begin position="1"/>
        <end position="28"/>
    </location>
</feature>
<dbReference type="OrthoDB" id="9783944at2"/>
<evidence type="ECO:0000313" key="5">
    <source>
        <dbReference type="Proteomes" id="UP000199337"/>
    </source>
</evidence>
<reference evidence="5" key="1">
    <citation type="submission" date="2016-10" db="EMBL/GenBank/DDBJ databases">
        <authorList>
            <person name="Varghese N."/>
            <person name="Submissions S."/>
        </authorList>
    </citation>
    <scope>NUCLEOTIDE SEQUENCE [LARGE SCALE GENOMIC DNA]</scope>
    <source>
        <strain evidence="5">DSM 17038</strain>
    </source>
</reference>
<keyword evidence="2" id="KW-0732">Signal</keyword>
<organism evidence="4 5">
    <name type="scientific">Desulfotruncus arcticus DSM 17038</name>
    <dbReference type="NCBI Taxonomy" id="1121424"/>
    <lineage>
        <taxon>Bacteria</taxon>
        <taxon>Bacillati</taxon>
        <taxon>Bacillota</taxon>
        <taxon>Clostridia</taxon>
        <taxon>Eubacteriales</taxon>
        <taxon>Desulfallaceae</taxon>
        <taxon>Desulfotruncus</taxon>
    </lineage>
</organism>
<dbReference type="SUPFAM" id="SSF55797">
    <property type="entry name" value="PR-1-like"/>
    <property type="match status" value="1"/>
</dbReference>
<gene>
    <name evidence="4" type="ORF">SAMN05660649_04356</name>
</gene>
<name>A0A1I2YB20_9FIRM</name>
<feature type="compositionally biased region" description="Pro residues" evidence="1">
    <location>
        <begin position="77"/>
        <end position="93"/>
    </location>
</feature>
<dbReference type="InterPro" id="IPR014044">
    <property type="entry name" value="CAP_dom"/>
</dbReference>
<dbReference type="EMBL" id="FOOX01000020">
    <property type="protein sequence ID" value="SFH22815.1"/>
    <property type="molecule type" value="Genomic_DNA"/>
</dbReference>
<accession>A0A1I2YB20</accession>